<keyword evidence="3" id="KW-1185">Reference proteome</keyword>
<reference evidence="2" key="1">
    <citation type="journal article" date="2014" name="Int. J. Syst. Evol. Microbiol.">
        <title>Complete genome sequence of Corynebacterium casei LMG S-19264T (=DSM 44701T), isolated from a smear-ripened cheese.</title>
        <authorList>
            <consortium name="US DOE Joint Genome Institute (JGI-PGF)"/>
            <person name="Walter F."/>
            <person name="Albersmeier A."/>
            <person name="Kalinowski J."/>
            <person name="Ruckert C."/>
        </authorList>
    </citation>
    <scope>NUCLEOTIDE SEQUENCE</scope>
    <source>
        <strain evidence="2">KCTC 22169</strain>
    </source>
</reference>
<accession>A0A918K6N0</accession>
<organism evidence="2 3">
    <name type="scientific">Saccharospirillum salsuginis</name>
    <dbReference type="NCBI Taxonomy" id="418750"/>
    <lineage>
        <taxon>Bacteria</taxon>
        <taxon>Pseudomonadati</taxon>
        <taxon>Pseudomonadota</taxon>
        <taxon>Gammaproteobacteria</taxon>
        <taxon>Oceanospirillales</taxon>
        <taxon>Saccharospirillaceae</taxon>
        <taxon>Saccharospirillum</taxon>
    </lineage>
</organism>
<reference evidence="2" key="2">
    <citation type="submission" date="2020-09" db="EMBL/GenBank/DDBJ databases">
        <authorList>
            <person name="Sun Q."/>
            <person name="Kim S."/>
        </authorList>
    </citation>
    <scope>NUCLEOTIDE SEQUENCE</scope>
    <source>
        <strain evidence="2">KCTC 22169</strain>
    </source>
</reference>
<evidence type="ECO:0000313" key="3">
    <source>
        <dbReference type="Proteomes" id="UP000626148"/>
    </source>
</evidence>
<gene>
    <name evidence="2" type="ORF">GCM10007392_16480</name>
</gene>
<dbReference type="EMBL" id="BMXR01000003">
    <property type="protein sequence ID" value="GGX49801.1"/>
    <property type="molecule type" value="Genomic_DNA"/>
</dbReference>
<sequence length="72" mass="7881">MVSSGELSGFPGFKKGSSETSGTESHIPIPMLGPGYIAGLDYHLKFSTIELQVPVHVVYRFVTVDRKDEVLQ</sequence>
<protein>
    <submittedName>
        <fullName evidence="2">Uncharacterized protein</fullName>
    </submittedName>
</protein>
<proteinExistence type="predicted"/>
<name>A0A918K6N0_9GAMM</name>
<comment type="caution">
    <text evidence="2">The sequence shown here is derived from an EMBL/GenBank/DDBJ whole genome shotgun (WGS) entry which is preliminary data.</text>
</comment>
<dbReference type="AlphaFoldDB" id="A0A918K6N0"/>
<evidence type="ECO:0000256" key="1">
    <source>
        <dbReference type="SAM" id="MobiDB-lite"/>
    </source>
</evidence>
<dbReference type="Proteomes" id="UP000626148">
    <property type="component" value="Unassembled WGS sequence"/>
</dbReference>
<evidence type="ECO:0000313" key="2">
    <source>
        <dbReference type="EMBL" id="GGX49801.1"/>
    </source>
</evidence>
<feature type="region of interest" description="Disordered" evidence="1">
    <location>
        <begin position="1"/>
        <end position="26"/>
    </location>
</feature>